<evidence type="ECO:0000313" key="3">
    <source>
        <dbReference type="EMBL" id="MBB0228052.1"/>
    </source>
</evidence>
<gene>
    <name evidence="3" type="ORF">FOE67_00635</name>
</gene>
<keyword evidence="4" id="KW-1185">Reference proteome</keyword>
<dbReference type="EMBL" id="VKHS01000005">
    <property type="protein sequence ID" value="MBB0228052.1"/>
    <property type="molecule type" value="Genomic_DNA"/>
</dbReference>
<organism evidence="3 4">
    <name type="scientific">Streptomyces calidiresistens</name>
    <dbReference type="NCBI Taxonomy" id="1485586"/>
    <lineage>
        <taxon>Bacteria</taxon>
        <taxon>Bacillati</taxon>
        <taxon>Actinomycetota</taxon>
        <taxon>Actinomycetes</taxon>
        <taxon>Kitasatosporales</taxon>
        <taxon>Streptomycetaceae</taxon>
        <taxon>Streptomyces</taxon>
    </lineage>
</organism>
<name>A0A7W3XUU7_9ACTN</name>
<dbReference type="PROSITE" id="PS51898">
    <property type="entry name" value="TYR_RECOMBINASE"/>
    <property type="match status" value="1"/>
</dbReference>
<evidence type="ECO:0000259" key="2">
    <source>
        <dbReference type="PROSITE" id="PS51898"/>
    </source>
</evidence>
<reference evidence="4" key="1">
    <citation type="submission" date="2019-10" db="EMBL/GenBank/DDBJ databases">
        <title>Streptomyces sp. nov., a novel actinobacterium isolated from alkaline environment.</title>
        <authorList>
            <person name="Golinska P."/>
        </authorList>
    </citation>
    <scope>NUCLEOTIDE SEQUENCE [LARGE SCALE GENOMIC DNA]</scope>
    <source>
        <strain evidence="4">DSM 42108</strain>
    </source>
</reference>
<accession>A0A7W3XUU7</accession>
<dbReference type="GO" id="GO:0003677">
    <property type="term" value="F:DNA binding"/>
    <property type="evidence" value="ECO:0007669"/>
    <property type="project" value="InterPro"/>
</dbReference>
<comment type="caution">
    <text evidence="3">The sequence shown here is derived from an EMBL/GenBank/DDBJ whole genome shotgun (WGS) entry which is preliminary data.</text>
</comment>
<sequence>MATVGQLPAGKVLTVRTAADAFLNSLNNANTLRSYGTGVGKTAEHLGDARPLATAVDDEIGAALELLWGEAAVNTWNARRAAVLSWPGWCAERGYDGPEVPARVKRVTPPDSETPAHSKMAIDRLIARRDVHLREKTLWRMLYETCARAEEILGINIEELDLAGRRVRVKAKGAQPRTRRRGAPREDFVLEPVFWDAGTARLLPRLIKGRTRGPVFVTHRRPGPGKVVSPRDVCPDTGLARLSYGQARALLDAHTVRGGVPGTGWDLHEWRHSGLTHLGEAGASLPMLMAKSRHKKPENLRRYFKPSADAIAELTGFLVPGTRHG</sequence>
<dbReference type="InterPro" id="IPR011010">
    <property type="entry name" value="DNA_brk_join_enz"/>
</dbReference>
<dbReference type="CDD" id="cd00397">
    <property type="entry name" value="DNA_BRE_C"/>
    <property type="match status" value="1"/>
</dbReference>
<dbReference type="GO" id="GO:0015074">
    <property type="term" value="P:DNA integration"/>
    <property type="evidence" value="ECO:0007669"/>
    <property type="project" value="InterPro"/>
</dbReference>
<dbReference type="Proteomes" id="UP000530234">
    <property type="component" value="Unassembled WGS sequence"/>
</dbReference>
<dbReference type="RefSeq" id="WP_182659760.1">
    <property type="nucleotide sequence ID" value="NZ_VKHS01000005.1"/>
</dbReference>
<keyword evidence="1" id="KW-0233">DNA recombination</keyword>
<dbReference type="GO" id="GO:0006310">
    <property type="term" value="P:DNA recombination"/>
    <property type="evidence" value="ECO:0007669"/>
    <property type="project" value="UniProtKB-KW"/>
</dbReference>
<dbReference type="AlphaFoldDB" id="A0A7W3XUU7"/>
<evidence type="ECO:0000256" key="1">
    <source>
        <dbReference type="ARBA" id="ARBA00023172"/>
    </source>
</evidence>
<dbReference type="Gene3D" id="1.10.443.10">
    <property type="entry name" value="Intergrase catalytic core"/>
    <property type="match status" value="1"/>
</dbReference>
<evidence type="ECO:0000313" key="4">
    <source>
        <dbReference type="Proteomes" id="UP000530234"/>
    </source>
</evidence>
<dbReference type="InterPro" id="IPR002104">
    <property type="entry name" value="Integrase_catalytic"/>
</dbReference>
<proteinExistence type="predicted"/>
<dbReference type="SUPFAM" id="SSF56349">
    <property type="entry name" value="DNA breaking-rejoining enzymes"/>
    <property type="match status" value="1"/>
</dbReference>
<dbReference type="InterPro" id="IPR013762">
    <property type="entry name" value="Integrase-like_cat_sf"/>
</dbReference>
<protein>
    <submittedName>
        <fullName evidence="3">Site-specific integrase</fullName>
    </submittedName>
</protein>
<feature type="domain" description="Tyr recombinase" evidence="2">
    <location>
        <begin position="112"/>
        <end position="316"/>
    </location>
</feature>